<keyword evidence="2" id="KW-1185">Reference proteome</keyword>
<evidence type="ECO:0000313" key="2">
    <source>
        <dbReference type="Proteomes" id="UP000193144"/>
    </source>
</evidence>
<name>A0A1Y1ZXL0_9PLEO</name>
<gene>
    <name evidence="1" type="ORF">BCR34DRAFT_599069</name>
</gene>
<dbReference type="Proteomes" id="UP000193144">
    <property type="component" value="Unassembled WGS sequence"/>
</dbReference>
<organism evidence="1 2">
    <name type="scientific">Clohesyomyces aquaticus</name>
    <dbReference type="NCBI Taxonomy" id="1231657"/>
    <lineage>
        <taxon>Eukaryota</taxon>
        <taxon>Fungi</taxon>
        <taxon>Dikarya</taxon>
        <taxon>Ascomycota</taxon>
        <taxon>Pezizomycotina</taxon>
        <taxon>Dothideomycetes</taxon>
        <taxon>Pleosporomycetidae</taxon>
        <taxon>Pleosporales</taxon>
        <taxon>Lindgomycetaceae</taxon>
        <taxon>Clohesyomyces</taxon>
    </lineage>
</organism>
<protein>
    <submittedName>
        <fullName evidence="1">Uncharacterized protein</fullName>
    </submittedName>
</protein>
<dbReference type="EMBL" id="MCFA01000032">
    <property type="protein sequence ID" value="ORY14515.1"/>
    <property type="molecule type" value="Genomic_DNA"/>
</dbReference>
<accession>A0A1Y1ZXL0</accession>
<sequence length="227" mass="24898">MGTYDKKVDAVPTAPVQDSTGFMPRQAGSCPECHDTFIDCMKDCEPTTRVACNVKCSNMVCADEFCRAECGHNCVPHATKIAPYVRKDIYTDDTCSACGDRYNDCVRHCAAPACMDQYKAEFSNDPACHTTCGNCEMCNTVATTFARIKRTDTADDDANMAFDEAAAPTETANYFNDDCIACSNKLMRCKQDCRAQGDDAEDCDAKCRCETSRDSTCHSKCGYNICS</sequence>
<comment type="caution">
    <text evidence="1">The sequence shown here is derived from an EMBL/GenBank/DDBJ whole genome shotgun (WGS) entry which is preliminary data.</text>
</comment>
<evidence type="ECO:0000313" key="1">
    <source>
        <dbReference type="EMBL" id="ORY14515.1"/>
    </source>
</evidence>
<proteinExistence type="predicted"/>
<dbReference type="AlphaFoldDB" id="A0A1Y1ZXL0"/>
<reference evidence="1 2" key="1">
    <citation type="submission" date="2016-07" db="EMBL/GenBank/DDBJ databases">
        <title>Pervasive Adenine N6-methylation of Active Genes in Fungi.</title>
        <authorList>
            <consortium name="DOE Joint Genome Institute"/>
            <person name="Mondo S.J."/>
            <person name="Dannebaum R.O."/>
            <person name="Kuo R.C."/>
            <person name="Labutti K."/>
            <person name="Haridas S."/>
            <person name="Kuo A."/>
            <person name="Salamov A."/>
            <person name="Ahrendt S.R."/>
            <person name="Lipzen A."/>
            <person name="Sullivan W."/>
            <person name="Andreopoulos W.B."/>
            <person name="Clum A."/>
            <person name="Lindquist E."/>
            <person name="Daum C."/>
            <person name="Ramamoorthy G.K."/>
            <person name="Gryganskyi A."/>
            <person name="Culley D."/>
            <person name="Magnuson J.K."/>
            <person name="James T.Y."/>
            <person name="O'Malley M.A."/>
            <person name="Stajich J.E."/>
            <person name="Spatafora J.W."/>
            <person name="Visel A."/>
            <person name="Grigoriev I.V."/>
        </authorList>
    </citation>
    <scope>NUCLEOTIDE SEQUENCE [LARGE SCALE GENOMIC DNA]</scope>
    <source>
        <strain evidence="1 2">CBS 115471</strain>
    </source>
</reference>